<organism evidence="11 12">
    <name type="scientific">Lachancea thermotolerans (strain ATCC 56472 / CBS 6340 / NRRL Y-8284)</name>
    <name type="common">Yeast</name>
    <name type="synonym">Kluyveromyces thermotolerans</name>
    <dbReference type="NCBI Taxonomy" id="559295"/>
    <lineage>
        <taxon>Eukaryota</taxon>
        <taxon>Fungi</taxon>
        <taxon>Dikarya</taxon>
        <taxon>Ascomycota</taxon>
        <taxon>Saccharomycotina</taxon>
        <taxon>Saccharomycetes</taxon>
        <taxon>Saccharomycetales</taxon>
        <taxon>Saccharomycetaceae</taxon>
        <taxon>Lachancea</taxon>
    </lineage>
</organism>
<keyword evidence="7" id="KW-0223">Dioxygenase</keyword>
<protein>
    <submittedName>
        <fullName evidence="11">KLTH0H13574p</fullName>
    </submittedName>
</protein>
<dbReference type="InterPro" id="IPR012776">
    <property type="entry name" value="Trimethyllysine_dOase"/>
</dbReference>
<sequence>MLRLLESVLTGSPFDAYIVIEFDSALKTCFNLIFLRDNCTCQDCLHPDTKQRIVDIFGDNGITQSGCCIGKDTAAREYFVSTRFQVGELLVCSWAEGHTSRFSKEWLLVHSYAPPLRPSKALLPERSTWDAETFEQLHQKLNNNKFYQMTECAPKVLQDIYVYGFAFVDEVPISLEATKEVSETISIIRPTHYDLGVWDFTSDLAKKDTAYTSLAINMHTDGNYWNEPPGLQLFHLLEHSRGKGGETRIVDVSKVLEVLVSLAKEDESWRCTLDVLTTQPLSFHQAGEEGSFYIQDQFPVLTVSKELELLQCRWNNSDRSPKIPLPCKFPMGQVYEALFRFNSLVNDPKYYVQFQLKPGQILVFDNWRVLHARNAFTGYRRLCGSYLTRDDFLARLRCSMNNRETVLNTL</sequence>
<dbReference type="OMA" id="EKVCIQP"/>
<dbReference type="InterPro" id="IPR003819">
    <property type="entry name" value="TauD/TfdA-like"/>
</dbReference>
<proteinExistence type="inferred from homology"/>
<dbReference type="GeneID" id="8294807"/>
<dbReference type="GO" id="GO:0045329">
    <property type="term" value="P:carnitine biosynthetic process"/>
    <property type="evidence" value="ECO:0007669"/>
    <property type="project" value="UniProtKB-UniPathway"/>
</dbReference>
<evidence type="ECO:0000256" key="3">
    <source>
        <dbReference type="ARBA" id="ARBA00005022"/>
    </source>
</evidence>
<keyword evidence="8" id="KW-0560">Oxidoreductase</keyword>
<dbReference type="NCBIfam" id="TIGR02410">
    <property type="entry name" value="carnitine_TMLD"/>
    <property type="match status" value="1"/>
</dbReference>
<keyword evidence="12" id="KW-1185">Reference proteome</keyword>
<dbReference type="SUPFAM" id="SSF51197">
    <property type="entry name" value="Clavaminate synthase-like"/>
    <property type="match status" value="1"/>
</dbReference>
<dbReference type="InterPro" id="IPR050411">
    <property type="entry name" value="AlphaKG_dependent_hydroxylases"/>
</dbReference>
<dbReference type="InterPro" id="IPR038492">
    <property type="entry name" value="GBBH-like_N_sf"/>
</dbReference>
<dbReference type="GO" id="GO:0005506">
    <property type="term" value="F:iron ion binding"/>
    <property type="evidence" value="ECO:0007669"/>
    <property type="project" value="InterPro"/>
</dbReference>
<evidence type="ECO:0000256" key="7">
    <source>
        <dbReference type="ARBA" id="ARBA00022964"/>
    </source>
</evidence>
<dbReference type="PANTHER" id="PTHR10696">
    <property type="entry name" value="GAMMA-BUTYROBETAINE HYDROXYLASE-RELATED"/>
    <property type="match status" value="1"/>
</dbReference>
<keyword evidence="6" id="KW-0124">Carnitine biosynthesis</keyword>
<dbReference type="InterPro" id="IPR042098">
    <property type="entry name" value="TauD-like_sf"/>
</dbReference>
<evidence type="ECO:0000256" key="8">
    <source>
        <dbReference type="ARBA" id="ARBA00023002"/>
    </source>
</evidence>
<comment type="pathway">
    <text evidence="3">Amine and polyamine biosynthesis; carnitine biosynthesis.</text>
</comment>
<dbReference type="Proteomes" id="UP000002036">
    <property type="component" value="Chromosome H"/>
</dbReference>
<reference evidence="11 12" key="1">
    <citation type="journal article" date="2009" name="Genome Res.">
        <title>Comparative genomics of protoploid Saccharomycetaceae.</title>
        <authorList>
            <consortium name="The Genolevures Consortium"/>
            <person name="Souciet J.-L."/>
            <person name="Dujon B."/>
            <person name="Gaillardin C."/>
            <person name="Johnston M."/>
            <person name="Baret P.V."/>
            <person name="Cliften P."/>
            <person name="Sherman D.J."/>
            <person name="Weissenbach J."/>
            <person name="Westhof E."/>
            <person name="Wincker P."/>
            <person name="Jubin C."/>
            <person name="Poulain J."/>
            <person name="Barbe V."/>
            <person name="Segurens B."/>
            <person name="Artiguenave F."/>
            <person name="Anthouard V."/>
            <person name="Vacherie B."/>
            <person name="Val M.-E."/>
            <person name="Fulton R.S."/>
            <person name="Minx P."/>
            <person name="Wilson R."/>
            <person name="Durrens P."/>
            <person name="Jean G."/>
            <person name="Marck C."/>
            <person name="Martin T."/>
            <person name="Nikolski M."/>
            <person name="Rolland T."/>
            <person name="Seret M.-L."/>
            <person name="Casaregola S."/>
            <person name="Despons L."/>
            <person name="Fairhead C."/>
            <person name="Fischer G."/>
            <person name="Lafontaine I."/>
            <person name="Leh V."/>
            <person name="Lemaire M."/>
            <person name="de Montigny J."/>
            <person name="Neuveglise C."/>
            <person name="Thierry A."/>
            <person name="Blanc-Lenfle I."/>
            <person name="Bleykasten C."/>
            <person name="Diffels J."/>
            <person name="Fritsch E."/>
            <person name="Frangeul L."/>
            <person name="Goeffon A."/>
            <person name="Jauniaux N."/>
            <person name="Kachouri-Lafond R."/>
            <person name="Payen C."/>
            <person name="Potier S."/>
            <person name="Pribylova L."/>
            <person name="Ozanne C."/>
            <person name="Richard G.-F."/>
            <person name="Sacerdot C."/>
            <person name="Straub M.-L."/>
            <person name="Talla E."/>
        </authorList>
    </citation>
    <scope>NUCLEOTIDE SEQUENCE [LARGE SCALE GENOMIC DNA]</scope>
    <source>
        <strain evidence="12">ATCC 56472 / CBS 6340 / NRRL Y-8284</strain>
    </source>
</reference>
<dbReference type="GO" id="GO:0050353">
    <property type="term" value="F:trimethyllysine dioxygenase activity"/>
    <property type="evidence" value="ECO:0007669"/>
    <property type="project" value="InterPro"/>
</dbReference>
<dbReference type="Gene3D" id="3.60.130.10">
    <property type="entry name" value="Clavaminate synthase-like"/>
    <property type="match status" value="1"/>
</dbReference>
<dbReference type="HOGENOM" id="CLU_021859_2_2_1"/>
<feature type="domain" description="TauD/TfdA-like" evidence="10">
    <location>
        <begin position="140"/>
        <end position="385"/>
    </location>
</feature>
<comment type="cofactor">
    <cofactor evidence="2">
        <name>L-ascorbate</name>
        <dbReference type="ChEBI" id="CHEBI:38290"/>
    </cofactor>
</comment>
<dbReference type="Pfam" id="PF02668">
    <property type="entry name" value="TauD"/>
    <property type="match status" value="1"/>
</dbReference>
<dbReference type="KEGG" id="lth:KLTH0H13574g"/>
<evidence type="ECO:0000256" key="6">
    <source>
        <dbReference type="ARBA" id="ARBA00022873"/>
    </source>
</evidence>
<evidence type="ECO:0000256" key="1">
    <source>
        <dbReference type="ARBA" id="ARBA00001954"/>
    </source>
</evidence>
<dbReference type="OrthoDB" id="408743at2759"/>
<evidence type="ECO:0000256" key="4">
    <source>
        <dbReference type="ARBA" id="ARBA00008654"/>
    </source>
</evidence>
<gene>
    <name evidence="11" type="ordered locus">KLTH0H13574g</name>
</gene>
<evidence type="ECO:0000313" key="11">
    <source>
        <dbReference type="EMBL" id="CAR30584.1"/>
    </source>
</evidence>
<dbReference type="InParanoid" id="C5E3H3"/>
<dbReference type="FunFam" id="3.60.130.10:FF:000001">
    <property type="entry name" value="Trimethyllysine dioxygenase, mitochondrial"/>
    <property type="match status" value="1"/>
</dbReference>
<dbReference type="RefSeq" id="XP_002556446.1">
    <property type="nucleotide sequence ID" value="XM_002556400.1"/>
</dbReference>
<dbReference type="Gene3D" id="3.30.2020.30">
    <property type="match status" value="1"/>
</dbReference>
<comment type="cofactor">
    <cofactor evidence="1">
        <name>Fe(2+)</name>
        <dbReference type="ChEBI" id="CHEBI:29033"/>
    </cofactor>
</comment>
<dbReference type="eggNOG" id="KOG3889">
    <property type="taxonomic scope" value="Eukaryota"/>
</dbReference>
<dbReference type="EMBL" id="CU928180">
    <property type="protein sequence ID" value="CAR30584.1"/>
    <property type="molecule type" value="Genomic_DNA"/>
</dbReference>
<dbReference type="STRING" id="559295.C5E3H3"/>
<comment type="similarity">
    <text evidence="4">Belongs to the gamma-BBH/TMLD family.</text>
</comment>
<evidence type="ECO:0000256" key="9">
    <source>
        <dbReference type="ARBA" id="ARBA00023004"/>
    </source>
</evidence>
<evidence type="ECO:0000313" key="12">
    <source>
        <dbReference type="Proteomes" id="UP000002036"/>
    </source>
</evidence>
<accession>C5E3H3</accession>
<keyword evidence="9" id="KW-0408">Iron</keyword>
<dbReference type="UniPathway" id="UPA00118"/>
<name>C5E3H3_LACTC</name>
<evidence type="ECO:0000256" key="2">
    <source>
        <dbReference type="ARBA" id="ARBA00001961"/>
    </source>
</evidence>
<keyword evidence="5" id="KW-0479">Metal-binding</keyword>
<evidence type="ECO:0000259" key="10">
    <source>
        <dbReference type="Pfam" id="PF02668"/>
    </source>
</evidence>
<dbReference type="GO" id="GO:0005739">
    <property type="term" value="C:mitochondrion"/>
    <property type="evidence" value="ECO:0007669"/>
    <property type="project" value="TreeGrafter"/>
</dbReference>
<evidence type="ECO:0000256" key="5">
    <source>
        <dbReference type="ARBA" id="ARBA00022723"/>
    </source>
</evidence>
<dbReference type="PANTHER" id="PTHR10696:SF51">
    <property type="entry name" value="TRIMETHYLLYSINE DIOXYGENASE, MITOCHONDRIAL"/>
    <property type="match status" value="1"/>
</dbReference>
<dbReference type="AlphaFoldDB" id="C5E3H3"/>